<evidence type="ECO:0000259" key="1">
    <source>
        <dbReference type="PROSITE" id="PS51029"/>
    </source>
</evidence>
<accession>A0ABM3VFK9</accession>
<reference evidence="3" key="1">
    <citation type="submission" date="2025-08" db="UniProtKB">
        <authorList>
            <consortium name="RefSeq"/>
        </authorList>
    </citation>
    <scope>IDENTIFICATION</scope>
    <source>
        <strain evidence="3">Aabys</strain>
        <tissue evidence="3">Whole body</tissue>
    </source>
</reference>
<feature type="domain" description="MADF" evidence="1">
    <location>
        <begin position="17"/>
        <end position="113"/>
    </location>
</feature>
<dbReference type="PANTHER" id="PTHR21505">
    <property type="entry name" value="MADF DOMAIN-CONTAINING PROTEIN-RELATED"/>
    <property type="match status" value="1"/>
</dbReference>
<protein>
    <submittedName>
        <fullName evidence="3">Uncharacterized protein LOC131805440</fullName>
    </submittedName>
</protein>
<evidence type="ECO:0000313" key="3">
    <source>
        <dbReference type="RefSeq" id="XP_058984571.1"/>
    </source>
</evidence>
<gene>
    <name evidence="3" type="primary">LOC131805440</name>
</gene>
<dbReference type="SMART" id="SM00595">
    <property type="entry name" value="MADF"/>
    <property type="match status" value="1"/>
</dbReference>
<sequence>MDIENTKLEWTKEAVLDMIYLWQSYECLYNPKNKFYHNKHSRYSAFSAIADKLKIYNDTIGPNDVKNKMQYLRGQYTRELAKSKEMKRFGSEDAYVPNAYWFSEMSFLQDFVKSRKDMYNFYEQNTSQLEDSCESSQHADNDVYPSTQPAKRIKLEDTIAEPNHNISKEDDVLEAAVNILNDLKTDNSSVSHDRNEAFCNFIKAELASIKSENIRDEFIETITLSLFEAKRKQRQLLKKMDDSDISSA</sequence>
<dbReference type="RefSeq" id="XP_058984571.1">
    <property type="nucleotide sequence ID" value="XM_059128588.1"/>
</dbReference>
<evidence type="ECO:0000313" key="2">
    <source>
        <dbReference type="Proteomes" id="UP001652621"/>
    </source>
</evidence>
<dbReference type="Proteomes" id="UP001652621">
    <property type="component" value="Unplaced"/>
</dbReference>
<dbReference type="GeneID" id="131805440"/>
<dbReference type="InterPro" id="IPR006578">
    <property type="entry name" value="MADF-dom"/>
</dbReference>
<organism evidence="2 3">
    <name type="scientific">Musca domestica</name>
    <name type="common">House fly</name>
    <dbReference type="NCBI Taxonomy" id="7370"/>
    <lineage>
        <taxon>Eukaryota</taxon>
        <taxon>Metazoa</taxon>
        <taxon>Ecdysozoa</taxon>
        <taxon>Arthropoda</taxon>
        <taxon>Hexapoda</taxon>
        <taxon>Insecta</taxon>
        <taxon>Pterygota</taxon>
        <taxon>Neoptera</taxon>
        <taxon>Endopterygota</taxon>
        <taxon>Diptera</taxon>
        <taxon>Brachycera</taxon>
        <taxon>Muscomorpha</taxon>
        <taxon>Muscoidea</taxon>
        <taxon>Muscidae</taxon>
        <taxon>Musca</taxon>
    </lineage>
</organism>
<dbReference type="PROSITE" id="PS51029">
    <property type="entry name" value="MADF"/>
    <property type="match status" value="1"/>
</dbReference>
<proteinExistence type="predicted"/>
<dbReference type="PANTHER" id="PTHR21505:SF12">
    <property type="entry name" value="MADF DOMAIN-CONTAINING PROTEIN-RELATED"/>
    <property type="match status" value="1"/>
</dbReference>
<keyword evidence="2" id="KW-1185">Reference proteome</keyword>
<name>A0ABM3VFK9_MUSDO</name>
<dbReference type="Pfam" id="PF10545">
    <property type="entry name" value="MADF_DNA_bdg"/>
    <property type="match status" value="1"/>
</dbReference>